<keyword evidence="4" id="KW-1185">Reference proteome</keyword>
<evidence type="ECO:0000313" key="4">
    <source>
        <dbReference type="Proteomes" id="UP001515480"/>
    </source>
</evidence>
<evidence type="ECO:0000256" key="1">
    <source>
        <dbReference type="SAM" id="MobiDB-lite"/>
    </source>
</evidence>
<dbReference type="PRINTS" id="PR00625">
    <property type="entry name" value="JDOMAIN"/>
</dbReference>
<dbReference type="SUPFAM" id="SSF46565">
    <property type="entry name" value="Chaperone J-domain"/>
    <property type="match status" value="1"/>
</dbReference>
<evidence type="ECO:0000313" key="3">
    <source>
        <dbReference type="EMBL" id="KAL1499317.1"/>
    </source>
</evidence>
<dbReference type="InterPro" id="IPR026894">
    <property type="entry name" value="DnaJ_X"/>
</dbReference>
<evidence type="ECO:0000259" key="2">
    <source>
        <dbReference type="PROSITE" id="PS50076"/>
    </source>
</evidence>
<dbReference type="InterPro" id="IPR052423">
    <property type="entry name" value="EMIR"/>
</dbReference>
<accession>A0AB34IJA7</accession>
<feature type="compositionally biased region" description="Low complexity" evidence="1">
    <location>
        <begin position="427"/>
        <end position="449"/>
    </location>
</feature>
<dbReference type="SMART" id="SM00271">
    <property type="entry name" value="DnaJ"/>
    <property type="match status" value="1"/>
</dbReference>
<feature type="domain" description="J" evidence="2">
    <location>
        <begin position="174"/>
        <end position="242"/>
    </location>
</feature>
<dbReference type="InterPro" id="IPR036869">
    <property type="entry name" value="J_dom_sf"/>
</dbReference>
<dbReference type="CDD" id="cd06257">
    <property type="entry name" value="DnaJ"/>
    <property type="match status" value="1"/>
</dbReference>
<dbReference type="InterPro" id="IPR001623">
    <property type="entry name" value="DnaJ_domain"/>
</dbReference>
<dbReference type="PROSITE" id="PS00636">
    <property type="entry name" value="DNAJ_1"/>
    <property type="match status" value="1"/>
</dbReference>
<sequence>MALVVKADASTAAAPSAEPELDHDDLTLFSLRRPKNVTAGAASGVKSALKGVTMGAVGLLAAPIVGAKEGGAKGFVQGLGTGILGAVCLPVAGVVVGGVQVARGLINTPEAIMERAQGKVWDEEKRVWIKFELDAQARELLGQSEEEWCRANHVSIDGKHGREGGRSGKVAETELYDVLGVKPSASEGEIRKAYYKLAREKHPDKCRDPSQMQHAHETFQKIGEAYQVLSNEEFRAKYDESGRGGLDVSVVDSMQFFSMLFGSEPFEYLFGELKAATMFSLGGTTGTLDMKYLAYKQKKRIVLCAVTLRDLLRMFELGDEKEFEKEMHAHAAALQAAPMGEALLWTCGYVYEHKGLQALGGIEGFSSGWRQSVHDAGSTLRIAGAAYSTWRAARKELKKEAEKEKEEADKKAKLEKEAEKKAKQEMKQAQASADAEAPEAENASSATGEGEAKGKANEGGGQANASAAKASEGGAKANEGGAKANEGGAKEKASASAGKANASDGATASESGATASEGAAAKVHAAGTRVVLHGLVSKPELNGSSGAVVAWEESKQRYTVLLDGAEAPMSVKPECLHLQPAEAEGMTKPMLLMAETIWRFSLQDIESTLRQVCNRVLSDSQAEVRSKRARALVVMGRVFRSYGSPVLKLAPTDLEKHFASVGEQFAKAHAEKVHAEDEAMYGKKHA</sequence>
<reference evidence="3 4" key="1">
    <citation type="journal article" date="2024" name="Science">
        <title>Giant polyketide synthase enzymes in the biosynthesis of giant marine polyether toxins.</title>
        <authorList>
            <person name="Fallon T.R."/>
            <person name="Shende V.V."/>
            <person name="Wierzbicki I.H."/>
            <person name="Pendleton A.L."/>
            <person name="Watervoot N.F."/>
            <person name="Auber R.P."/>
            <person name="Gonzalez D.J."/>
            <person name="Wisecaver J.H."/>
            <person name="Moore B.S."/>
        </authorList>
    </citation>
    <scope>NUCLEOTIDE SEQUENCE [LARGE SCALE GENOMIC DNA]</scope>
    <source>
        <strain evidence="3 4">12B1</strain>
    </source>
</reference>
<dbReference type="PANTHER" id="PTHR44094">
    <property type="entry name" value="DNAJ HEAT SHOCK N-TERMINAL DOMAIN-CONTAINING PROTEIN"/>
    <property type="match status" value="1"/>
</dbReference>
<feature type="compositionally biased region" description="Basic and acidic residues" evidence="1">
    <location>
        <begin position="401"/>
        <end position="426"/>
    </location>
</feature>
<dbReference type="InterPro" id="IPR018253">
    <property type="entry name" value="DnaJ_domain_CS"/>
</dbReference>
<dbReference type="PROSITE" id="PS50076">
    <property type="entry name" value="DNAJ_2"/>
    <property type="match status" value="1"/>
</dbReference>
<gene>
    <name evidence="3" type="ORF">AB1Y20_011525</name>
</gene>
<feature type="region of interest" description="Disordered" evidence="1">
    <location>
        <begin position="401"/>
        <end position="513"/>
    </location>
</feature>
<name>A0AB34IJA7_PRYPA</name>
<dbReference type="PANTHER" id="PTHR44094:SF8">
    <property type="entry name" value="DNAJ HEAT SHOCK N-TERMINAL DOMAIN-CONTAINING PROTEIN-RELATED"/>
    <property type="match status" value="1"/>
</dbReference>
<organism evidence="3 4">
    <name type="scientific">Prymnesium parvum</name>
    <name type="common">Toxic golden alga</name>
    <dbReference type="NCBI Taxonomy" id="97485"/>
    <lineage>
        <taxon>Eukaryota</taxon>
        <taxon>Haptista</taxon>
        <taxon>Haptophyta</taxon>
        <taxon>Prymnesiophyceae</taxon>
        <taxon>Prymnesiales</taxon>
        <taxon>Prymnesiaceae</taxon>
        <taxon>Prymnesium</taxon>
    </lineage>
</organism>
<comment type="caution">
    <text evidence="3">The sequence shown here is derived from an EMBL/GenBank/DDBJ whole genome shotgun (WGS) entry which is preliminary data.</text>
</comment>
<dbReference type="Gene3D" id="1.10.287.110">
    <property type="entry name" value="DnaJ domain"/>
    <property type="match status" value="1"/>
</dbReference>
<dbReference type="EMBL" id="JBGBPQ010000025">
    <property type="protein sequence ID" value="KAL1499317.1"/>
    <property type="molecule type" value="Genomic_DNA"/>
</dbReference>
<dbReference type="AlphaFoldDB" id="A0AB34IJA7"/>
<protein>
    <recommendedName>
        <fullName evidence="2">J domain-containing protein</fullName>
    </recommendedName>
</protein>
<dbReference type="Proteomes" id="UP001515480">
    <property type="component" value="Unassembled WGS sequence"/>
</dbReference>
<dbReference type="Pfam" id="PF14308">
    <property type="entry name" value="DnaJ-X"/>
    <property type="match status" value="2"/>
</dbReference>
<feature type="compositionally biased region" description="Low complexity" evidence="1">
    <location>
        <begin position="494"/>
        <end position="513"/>
    </location>
</feature>
<proteinExistence type="predicted"/>
<dbReference type="Pfam" id="PF00226">
    <property type="entry name" value="DnaJ"/>
    <property type="match status" value="1"/>
</dbReference>
<feature type="compositionally biased region" description="Low complexity" evidence="1">
    <location>
        <begin position="463"/>
        <end position="487"/>
    </location>
</feature>